<proteinExistence type="predicted"/>
<gene>
    <name evidence="2" type="ORF">TorRG33x02_274930</name>
</gene>
<keyword evidence="3" id="KW-1185">Reference proteome</keyword>
<accession>A0A2P5CSA4</accession>
<comment type="caution">
    <text evidence="2">The sequence shown here is derived from an EMBL/GenBank/DDBJ whole genome shotgun (WGS) entry which is preliminary data.</text>
</comment>
<evidence type="ECO:0000313" key="2">
    <source>
        <dbReference type="EMBL" id="PON63938.1"/>
    </source>
</evidence>
<organism evidence="2 3">
    <name type="scientific">Trema orientale</name>
    <name type="common">Charcoal tree</name>
    <name type="synonym">Celtis orientalis</name>
    <dbReference type="NCBI Taxonomy" id="63057"/>
    <lineage>
        <taxon>Eukaryota</taxon>
        <taxon>Viridiplantae</taxon>
        <taxon>Streptophyta</taxon>
        <taxon>Embryophyta</taxon>
        <taxon>Tracheophyta</taxon>
        <taxon>Spermatophyta</taxon>
        <taxon>Magnoliopsida</taxon>
        <taxon>eudicotyledons</taxon>
        <taxon>Gunneridae</taxon>
        <taxon>Pentapetalae</taxon>
        <taxon>rosids</taxon>
        <taxon>fabids</taxon>
        <taxon>Rosales</taxon>
        <taxon>Cannabaceae</taxon>
        <taxon>Trema</taxon>
    </lineage>
</organism>
<sequence>MWVLGDRPYREKGPSGLGSEARRVSLQKWGWDEKERASSSNTSGGSLRKEKGYHGKNHRKLNWGGMVMVPLGLIEEEKRRRGLSGKRV</sequence>
<dbReference type="Proteomes" id="UP000237000">
    <property type="component" value="Unassembled WGS sequence"/>
</dbReference>
<dbReference type="OrthoDB" id="10361918at2759"/>
<evidence type="ECO:0000256" key="1">
    <source>
        <dbReference type="SAM" id="MobiDB-lite"/>
    </source>
</evidence>
<protein>
    <submittedName>
        <fullName evidence="2">Uncharacterized protein</fullName>
    </submittedName>
</protein>
<reference evidence="3" key="1">
    <citation type="submission" date="2016-06" db="EMBL/GenBank/DDBJ databases">
        <title>Parallel loss of symbiosis genes in relatives of nitrogen-fixing non-legume Parasponia.</title>
        <authorList>
            <person name="Van Velzen R."/>
            <person name="Holmer R."/>
            <person name="Bu F."/>
            <person name="Rutten L."/>
            <person name="Van Zeijl A."/>
            <person name="Liu W."/>
            <person name="Santuari L."/>
            <person name="Cao Q."/>
            <person name="Sharma T."/>
            <person name="Shen D."/>
            <person name="Roswanjaya Y."/>
            <person name="Wardhani T."/>
            <person name="Kalhor M.S."/>
            <person name="Jansen J."/>
            <person name="Van den Hoogen J."/>
            <person name="Gungor B."/>
            <person name="Hartog M."/>
            <person name="Hontelez J."/>
            <person name="Verver J."/>
            <person name="Yang W.-C."/>
            <person name="Schijlen E."/>
            <person name="Repin R."/>
            <person name="Schilthuizen M."/>
            <person name="Schranz E."/>
            <person name="Heidstra R."/>
            <person name="Miyata K."/>
            <person name="Fedorova E."/>
            <person name="Kohlen W."/>
            <person name="Bisseling T."/>
            <person name="Smit S."/>
            <person name="Geurts R."/>
        </authorList>
    </citation>
    <scope>NUCLEOTIDE SEQUENCE [LARGE SCALE GENOMIC DNA]</scope>
    <source>
        <strain evidence="3">cv. RG33-2</strain>
    </source>
</reference>
<dbReference type="InParanoid" id="A0A2P5CSA4"/>
<feature type="region of interest" description="Disordered" evidence="1">
    <location>
        <begin position="1"/>
        <end position="60"/>
    </location>
</feature>
<evidence type="ECO:0000313" key="3">
    <source>
        <dbReference type="Proteomes" id="UP000237000"/>
    </source>
</evidence>
<name>A0A2P5CSA4_TREOI</name>
<dbReference type="AlphaFoldDB" id="A0A2P5CSA4"/>
<dbReference type="EMBL" id="JXTC01000332">
    <property type="protein sequence ID" value="PON63938.1"/>
    <property type="molecule type" value="Genomic_DNA"/>
</dbReference>